<dbReference type="InterPro" id="IPR029058">
    <property type="entry name" value="AB_hydrolase_fold"/>
</dbReference>
<evidence type="ECO:0000313" key="3">
    <source>
        <dbReference type="Proteomes" id="UP001565220"/>
    </source>
</evidence>
<keyword evidence="2" id="KW-0378">Hydrolase</keyword>
<dbReference type="RefSeq" id="WP_294180569.1">
    <property type="nucleotide sequence ID" value="NZ_JBGFFE010000001.1"/>
</dbReference>
<feature type="domain" description="AB hydrolase-1" evidence="1">
    <location>
        <begin position="141"/>
        <end position="341"/>
    </location>
</feature>
<comment type="caution">
    <text evidence="2">The sequence shown here is derived from an EMBL/GenBank/DDBJ whole genome shotgun (WGS) entry which is preliminary data.</text>
</comment>
<dbReference type="SUPFAM" id="SSF53474">
    <property type="entry name" value="alpha/beta-Hydrolases"/>
    <property type="match status" value="1"/>
</dbReference>
<dbReference type="InterPro" id="IPR000073">
    <property type="entry name" value="AB_hydrolase_1"/>
</dbReference>
<gene>
    <name evidence="2" type="ORF">AB8S09_00250</name>
</gene>
<evidence type="ECO:0000313" key="2">
    <source>
        <dbReference type="EMBL" id="MEY8762076.1"/>
    </source>
</evidence>
<dbReference type="GO" id="GO:0016787">
    <property type="term" value="F:hydrolase activity"/>
    <property type="evidence" value="ECO:0007669"/>
    <property type="project" value="UniProtKB-KW"/>
</dbReference>
<reference evidence="2 3" key="1">
    <citation type="submission" date="2024-08" db="EMBL/GenBank/DDBJ databases">
        <title>Clostridium lapicellarii sp. nov., and Clostridium renhuaiense sp. nov., two species isolated from the mud in a fermentation cellar used for producing sauce-flavour Chinese liquors.</title>
        <authorList>
            <person name="Yang F."/>
            <person name="Wang H."/>
            <person name="Chen L.Q."/>
            <person name="Zhou N."/>
            <person name="Lu J.J."/>
            <person name="Pu X.X."/>
            <person name="Wan B."/>
            <person name="Wang L."/>
            <person name="Liu S.J."/>
        </authorList>
    </citation>
    <scope>NUCLEOTIDE SEQUENCE [LARGE SCALE GENOMIC DNA]</scope>
    <source>
        <strain evidence="2 3">MT-113</strain>
    </source>
</reference>
<accession>A0ABV4DV07</accession>
<name>A0ABV4DV07_9CLOT</name>
<sequence length="392" mass="45198">MKAKKISFKKGLYQLNSEPNFNFQLNRVIMWNGGRLEDIEKIASKIVSSKSWKEELIKLAYEAETEGRIENSIAYYRMSEFFMYDGDPDKAAAYSKAANMFYKFYSDYFSDGEVKVFQVPYEDVYLPVMYAKAQGVKKDTILLHGGNDSYFEEFFFPMLYLSQRGFDVYLFEGPGQGGVLRLQGKHFTYKWELPVKAVLDYLNIDEVTIIGASLGGYLAPRSAAFEKRIKRVVAWSVFPDFSDVVMGAIPPRAQKLIRFLFKLRAGKIINFIIDKKLKHGNEMINWGLKHGMYAYEANTPYEYLQKISKYKMAPVADKINQDVLIIGASRDHFVDYRKVGQEINILINVHSLTFRLMTEAEQASNHCNCGNCKLVMDTIVDWIMVMKKENSI</sequence>
<dbReference type="Proteomes" id="UP001565220">
    <property type="component" value="Unassembled WGS sequence"/>
</dbReference>
<evidence type="ECO:0000259" key="1">
    <source>
        <dbReference type="Pfam" id="PF00561"/>
    </source>
</evidence>
<protein>
    <submittedName>
        <fullName evidence="2">Alpha/beta fold hydrolase</fullName>
    </submittedName>
</protein>
<proteinExistence type="predicted"/>
<dbReference type="EMBL" id="JBGFFE010000001">
    <property type="protein sequence ID" value="MEY8762076.1"/>
    <property type="molecule type" value="Genomic_DNA"/>
</dbReference>
<keyword evidence="3" id="KW-1185">Reference proteome</keyword>
<dbReference type="Pfam" id="PF00561">
    <property type="entry name" value="Abhydrolase_1"/>
    <property type="match status" value="1"/>
</dbReference>
<organism evidence="2 3">
    <name type="scientific">Clostridium lapidicellarium</name>
    <dbReference type="NCBI Taxonomy" id="3240931"/>
    <lineage>
        <taxon>Bacteria</taxon>
        <taxon>Bacillati</taxon>
        <taxon>Bacillota</taxon>
        <taxon>Clostridia</taxon>
        <taxon>Eubacteriales</taxon>
        <taxon>Clostridiaceae</taxon>
        <taxon>Clostridium</taxon>
    </lineage>
</organism>
<dbReference type="Gene3D" id="3.40.50.1820">
    <property type="entry name" value="alpha/beta hydrolase"/>
    <property type="match status" value="1"/>
</dbReference>